<proteinExistence type="predicted"/>
<accession>A0A179HL58</accession>
<dbReference type="GeneID" id="28886890"/>
<feature type="transmembrane region" description="Helical" evidence="1">
    <location>
        <begin position="341"/>
        <end position="374"/>
    </location>
</feature>
<dbReference type="KEGG" id="plj:28886890"/>
<dbReference type="Proteomes" id="UP000078340">
    <property type="component" value="Unassembled WGS sequence"/>
</dbReference>
<organism evidence="2 3">
    <name type="scientific">Purpureocillium lilacinum</name>
    <name type="common">Paecilomyces lilacinus</name>
    <dbReference type="NCBI Taxonomy" id="33203"/>
    <lineage>
        <taxon>Eukaryota</taxon>
        <taxon>Fungi</taxon>
        <taxon>Dikarya</taxon>
        <taxon>Ascomycota</taxon>
        <taxon>Pezizomycotina</taxon>
        <taxon>Sordariomycetes</taxon>
        <taxon>Hypocreomycetidae</taxon>
        <taxon>Hypocreales</taxon>
        <taxon>Ophiocordycipitaceae</taxon>
        <taxon>Purpureocillium</taxon>
    </lineage>
</organism>
<keyword evidence="1" id="KW-0472">Membrane</keyword>
<dbReference type="EMBL" id="LSBI01000004">
    <property type="protein sequence ID" value="OAQ90602.1"/>
    <property type="molecule type" value="Genomic_DNA"/>
</dbReference>
<sequence>MQPDFQTLRLPNDCERQEIVAVIFGEESRADASNPKFDSYFRYYHSVVCPAAVGDAAIAVETPVLRSHACLIRCVGLLIKNPALTFDDFIKQAVGAEQVARGEETHIARVTVEAAFGINCVSRGYYPDGYKGAGAGRVRWEANTPFAKFMEDAFTCATRLADPSEQRLKSSTIWRHKRSLKAWKLKKRHKLKLRPTNNLLEHLSYDPSTRVLRIYHHVSFLRNQLQKTRNEPLDLSFQDSLRRGALPPRLILETLLTFHDILFPIATFGDRRSHAMLRKLMKRHGFDPQGNLVQYVRSIPENITFEYWGDRLSTIYGIVKSPPPTNVFMNWLERHTSERNALTVAIVGLLLAAVFGFLSFLVGLLQLILAWVVWKNPTS</sequence>
<reference evidence="2 3" key="1">
    <citation type="submission" date="2016-02" db="EMBL/GenBank/DDBJ databases">
        <title>Biosynthesis of antibiotic leucinostatins and their inhibition on Phytophthora in bio-control Purpureocillium lilacinum.</title>
        <authorList>
            <person name="Wang G."/>
            <person name="Liu Z."/>
            <person name="Lin R."/>
            <person name="Li E."/>
            <person name="Mao Z."/>
            <person name="Ling J."/>
            <person name="Yin W."/>
            <person name="Xie B."/>
        </authorList>
    </citation>
    <scope>NUCLEOTIDE SEQUENCE [LARGE SCALE GENOMIC DNA]</scope>
    <source>
        <strain evidence="2">PLFJ-1</strain>
    </source>
</reference>
<keyword evidence="1" id="KW-0812">Transmembrane</keyword>
<dbReference type="OMA" id="EVYHYTS"/>
<evidence type="ECO:0000313" key="3">
    <source>
        <dbReference type="Proteomes" id="UP000078340"/>
    </source>
</evidence>
<evidence type="ECO:0000256" key="1">
    <source>
        <dbReference type="SAM" id="Phobius"/>
    </source>
</evidence>
<name>A0A179HL58_PURLI</name>
<keyword evidence="1" id="KW-1133">Transmembrane helix</keyword>
<dbReference type="AlphaFoldDB" id="A0A179HL58"/>
<protein>
    <submittedName>
        <fullName evidence="2">Uncharacterized protein</fullName>
    </submittedName>
</protein>
<comment type="caution">
    <text evidence="2">The sequence shown here is derived from an EMBL/GenBank/DDBJ whole genome shotgun (WGS) entry which is preliminary data.</text>
</comment>
<gene>
    <name evidence="2" type="ORF">VFPFJ_04761</name>
</gene>
<evidence type="ECO:0000313" key="2">
    <source>
        <dbReference type="EMBL" id="OAQ90602.1"/>
    </source>
</evidence>